<reference evidence="1 4" key="3">
    <citation type="submission" date="2016-10" db="EMBL/GenBank/DDBJ databases">
        <title>Genome sequence of Nocardia seriolae strain EM150506, isolated from Anguila japonica.</title>
        <authorList>
            <person name="Han H.-J."/>
        </authorList>
    </citation>
    <scope>NUCLEOTIDE SEQUENCE [LARGE SCALE GENOMIC DNA]</scope>
    <source>
        <strain evidence="1 4">EM150506</strain>
    </source>
</reference>
<evidence type="ECO:0000313" key="3">
    <source>
        <dbReference type="Proteomes" id="UP000037179"/>
    </source>
</evidence>
<dbReference type="Proteomes" id="UP000180166">
    <property type="component" value="Chromosome"/>
</dbReference>
<reference evidence="3" key="1">
    <citation type="submission" date="2015-07" db="EMBL/GenBank/DDBJ databases">
        <title>Nocardia seriolae U-1 whole genome shotgun sequence.</title>
        <authorList>
            <person name="Imajoh M."/>
            <person name="Fukumoto Y."/>
            <person name="Sukeda M."/>
            <person name="Yamane J."/>
            <person name="Yamasaki K."/>
            <person name="Shimizu M."/>
            <person name="Ohnishi K."/>
            <person name="Oshima S."/>
        </authorList>
    </citation>
    <scope>NUCLEOTIDE SEQUENCE [LARGE SCALE GENOMIC DNA]</scope>
    <source>
        <strain evidence="3">U-1</strain>
    </source>
</reference>
<reference evidence="2 3" key="2">
    <citation type="journal article" date="2016" name="Genome Announc.">
        <title>Draft Genome Sequence of Erythromycin- and Oxytetracycline-Sensitive Nocardia seriolae Strain U-1 (NBRC 110359).</title>
        <authorList>
            <person name="Imajoh M."/>
            <person name="Sukeda M."/>
            <person name="Shimizu M."/>
            <person name="Yamane J."/>
            <person name="Ohnishi K."/>
            <person name="Oshima S."/>
        </authorList>
    </citation>
    <scope>NUCLEOTIDE SEQUENCE [LARGE SCALE GENOMIC DNA]</scope>
    <source>
        <strain evidence="2 3">U-1</strain>
    </source>
</reference>
<proteinExistence type="predicted"/>
<keyword evidence="3" id="KW-1185">Reference proteome</keyword>
<dbReference type="RefSeq" id="WP_033090833.1">
    <property type="nucleotide sequence ID" value="NZ_AP017900.1"/>
</dbReference>
<protein>
    <submittedName>
        <fullName evidence="2">Uncharacterized protein</fullName>
    </submittedName>
</protein>
<accession>A0ABC9Z4I3</accession>
<name>A0ABC9Z4I3_9NOCA</name>
<dbReference type="KEGG" id="nsr:NS506_00937"/>
<evidence type="ECO:0000313" key="4">
    <source>
        <dbReference type="Proteomes" id="UP000180166"/>
    </source>
</evidence>
<dbReference type="AlphaFoldDB" id="A0ABC9Z4I3"/>
<organism evidence="2 3">
    <name type="scientific">Nocardia seriolae</name>
    <dbReference type="NCBI Taxonomy" id="37332"/>
    <lineage>
        <taxon>Bacteria</taxon>
        <taxon>Bacillati</taxon>
        <taxon>Actinomycetota</taxon>
        <taxon>Actinomycetes</taxon>
        <taxon>Mycobacteriales</taxon>
        <taxon>Nocardiaceae</taxon>
        <taxon>Nocardia</taxon>
    </lineage>
</organism>
<dbReference type="Proteomes" id="UP000037179">
    <property type="component" value="Unassembled WGS sequence"/>
</dbReference>
<gene>
    <name evidence="1" type="ORF">NS506_00937</name>
    <name evidence="2" type="ORF">NSK11_contig00159-0009</name>
</gene>
<evidence type="ECO:0000313" key="1">
    <source>
        <dbReference type="EMBL" id="APA95011.1"/>
    </source>
</evidence>
<dbReference type="EMBL" id="CP017839">
    <property type="protein sequence ID" value="APA95011.1"/>
    <property type="molecule type" value="Genomic_DNA"/>
</dbReference>
<sequence length="72" mass="7454">MHPTGCSLCESALDHCHGTLIVHATGSVECTEPDCFDTARARHLFVADCADVAGGCACATPIVETGRHTRAG</sequence>
<dbReference type="EMBL" id="BBYQ01000159">
    <property type="protein sequence ID" value="GAP32455.1"/>
    <property type="molecule type" value="Genomic_DNA"/>
</dbReference>
<evidence type="ECO:0000313" key="2">
    <source>
        <dbReference type="EMBL" id="GAP32455.1"/>
    </source>
</evidence>